<feature type="region of interest" description="Disordered" evidence="1">
    <location>
        <begin position="1"/>
        <end position="22"/>
    </location>
</feature>
<dbReference type="RefSeq" id="XP_018819275.1">
    <property type="nucleotide sequence ID" value="XM_018963730.2"/>
</dbReference>
<evidence type="ECO:0000313" key="4">
    <source>
        <dbReference type="RefSeq" id="XP_018819275.1"/>
    </source>
</evidence>
<gene>
    <name evidence="3 4" type="primary">LOC108989946</name>
</gene>
<feature type="compositionally biased region" description="Basic and acidic residues" evidence="1">
    <location>
        <begin position="75"/>
        <end position="84"/>
    </location>
</feature>
<feature type="compositionally biased region" description="Low complexity" evidence="1">
    <location>
        <begin position="103"/>
        <end position="112"/>
    </location>
</feature>
<sequence>MGEEEDGRPPRPSTSISGTQGYYGNVNPYNLPYMLPPNPYPYPYPHPNPYAWGSQHLPLPPFGTTMSSPLSSNPEELRRCEDTTQKSTMPPCVPTMPYPHCPSESSTMPSSSVAEKNLGGTYTHPYAWPSQHLAPPSPLSSEPPELRRGEDTT</sequence>
<protein>
    <submittedName>
        <fullName evidence="3 4">Leucine-rich repeat extensin-like protein 5 isoform X1</fullName>
    </submittedName>
</protein>
<dbReference type="Gramene" id="Jr04_00140_p1">
    <property type="protein sequence ID" value="cds.Jr04_00140_p1"/>
    <property type="gene ID" value="Jr04_00140"/>
</dbReference>
<name>A0A2I4EIQ6_JUGRE</name>
<reference evidence="3 4" key="1">
    <citation type="submission" date="2025-04" db="UniProtKB">
        <authorList>
            <consortium name="RefSeq"/>
        </authorList>
    </citation>
    <scope>IDENTIFICATION</scope>
    <source>
        <tissue evidence="3 4">Leaves</tissue>
    </source>
</reference>
<accession>A0A2I4EIQ6</accession>
<keyword evidence="2" id="KW-1185">Reference proteome</keyword>
<dbReference type="Proteomes" id="UP000235220">
    <property type="component" value="Chromosome 4"/>
</dbReference>
<organism evidence="2 3">
    <name type="scientific">Juglans regia</name>
    <name type="common">English walnut</name>
    <dbReference type="NCBI Taxonomy" id="51240"/>
    <lineage>
        <taxon>Eukaryota</taxon>
        <taxon>Viridiplantae</taxon>
        <taxon>Streptophyta</taxon>
        <taxon>Embryophyta</taxon>
        <taxon>Tracheophyta</taxon>
        <taxon>Spermatophyta</taxon>
        <taxon>Magnoliopsida</taxon>
        <taxon>eudicotyledons</taxon>
        <taxon>Gunneridae</taxon>
        <taxon>Pentapetalae</taxon>
        <taxon>rosids</taxon>
        <taxon>fabids</taxon>
        <taxon>Fagales</taxon>
        <taxon>Juglandaceae</taxon>
        <taxon>Juglans</taxon>
    </lineage>
</organism>
<feature type="compositionally biased region" description="Polar residues" evidence="1">
    <location>
        <begin position="64"/>
        <end position="74"/>
    </location>
</feature>
<dbReference type="KEGG" id="jre:108989946"/>
<feature type="compositionally biased region" description="Basic and acidic residues" evidence="1">
    <location>
        <begin position="144"/>
        <end position="153"/>
    </location>
</feature>
<evidence type="ECO:0000313" key="2">
    <source>
        <dbReference type="Proteomes" id="UP000235220"/>
    </source>
</evidence>
<dbReference type="RefSeq" id="XP_018819274.1">
    <property type="nucleotide sequence ID" value="XM_018963729.2"/>
</dbReference>
<evidence type="ECO:0000313" key="3">
    <source>
        <dbReference type="RefSeq" id="XP_018819274.1"/>
    </source>
</evidence>
<dbReference type="GeneID" id="108989946"/>
<dbReference type="AlphaFoldDB" id="A0A2I4EIQ6"/>
<evidence type="ECO:0000256" key="1">
    <source>
        <dbReference type="SAM" id="MobiDB-lite"/>
    </source>
</evidence>
<feature type="compositionally biased region" description="Polar residues" evidence="1">
    <location>
        <begin position="13"/>
        <end position="22"/>
    </location>
</feature>
<proteinExistence type="predicted"/>
<feature type="compositionally biased region" description="Pro residues" evidence="1">
    <location>
        <begin position="91"/>
        <end position="100"/>
    </location>
</feature>
<feature type="region of interest" description="Disordered" evidence="1">
    <location>
        <begin position="63"/>
        <end position="153"/>
    </location>
</feature>